<evidence type="ECO:0000313" key="2">
    <source>
        <dbReference type="Proteomes" id="UP001595792"/>
    </source>
</evidence>
<keyword evidence="2" id="KW-1185">Reference proteome</keyword>
<dbReference type="EMBL" id="JBHSBY010000030">
    <property type="protein sequence ID" value="MFC4196087.1"/>
    <property type="molecule type" value="Genomic_DNA"/>
</dbReference>
<organism evidence="1 2">
    <name type="scientific">Pedobacter jamesrossensis</name>
    <dbReference type="NCBI Taxonomy" id="1908238"/>
    <lineage>
        <taxon>Bacteria</taxon>
        <taxon>Pseudomonadati</taxon>
        <taxon>Bacteroidota</taxon>
        <taxon>Sphingobacteriia</taxon>
        <taxon>Sphingobacteriales</taxon>
        <taxon>Sphingobacteriaceae</taxon>
        <taxon>Pedobacter</taxon>
    </lineage>
</organism>
<gene>
    <name evidence="1" type="ORF">ACFOUY_05215</name>
</gene>
<protein>
    <recommendedName>
        <fullName evidence="3">DKNYY family protein</fullName>
    </recommendedName>
</protein>
<sequence length="320" mass="37551">MSVYKKNIILLAILILCFVLTIAYGYAFRNFISQPNIPAKYNEYKSIHSGVNSKHFELKQVLNGELNNLYFEQPIFADNFVIIHATSAFSNRPKNIYYKIDSAGKLADSLIYKTDEYPNGFLKGYLVHQDYYLKWALNGDTAKHKYILINYDLKLDSASMLNQFFKLNSEAKTRKFIGHNYLWKNDDPKWKSEIDKVLLLINDKWYAYYGANLKDYEEINEPDTIPNQLKGEQVLGKPENNFEVVYFHKTSQITKDWFGQAFVNLKIGNDTLNFKHEMRFNEDKKTCYYRELKMYNNPKSNLQLLGNGRTGFYVIKPKSK</sequence>
<evidence type="ECO:0000313" key="1">
    <source>
        <dbReference type="EMBL" id="MFC4196087.1"/>
    </source>
</evidence>
<accession>A0ABV8NKP1</accession>
<proteinExistence type="predicted"/>
<dbReference type="Proteomes" id="UP001595792">
    <property type="component" value="Unassembled WGS sequence"/>
</dbReference>
<evidence type="ECO:0008006" key="3">
    <source>
        <dbReference type="Google" id="ProtNLM"/>
    </source>
</evidence>
<name>A0ABV8NKP1_9SPHI</name>
<reference evidence="2" key="1">
    <citation type="journal article" date="2019" name="Int. J. Syst. Evol. Microbiol.">
        <title>The Global Catalogue of Microorganisms (GCM) 10K type strain sequencing project: providing services to taxonomists for standard genome sequencing and annotation.</title>
        <authorList>
            <consortium name="The Broad Institute Genomics Platform"/>
            <consortium name="The Broad Institute Genome Sequencing Center for Infectious Disease"/>
            <person name="Wu L."/>
            <person name="Ma J."/>
        </authorList>
    </citation>
    <scope>NUCLEOTIDE SEQUENCE [LARGE SCALE GENOMIC DNA]</scope>
    <source>
        <strain evidence="2">CCM 8689</strain>
    </source>
</reference>
<comment type="caution">
    <text evidence="1">The sequence shown here is derived from an EMBL/GenBank/DDBJ whole genome shotgun (WGS) entry which is preliminary data.</text>
</comment>
<dbReference type="RefSeq" id="WP_378959416.1">
    <property type="nucleotide sequence ID" value="NZ_JBHRXC010000016.1"/>
</dbReference>